<keyword evidence="10" id="KW-0275">Fatty acid biosynthesis</keyword>
<dbReference type="GO" id="GO:0047017">
    <property type="term" value="F:prostaglandin F synthase activity"/>
    <property type="evidence" value="ECO:0007669"/>
    <property type="project" value="TreeGrafter"/>
</dbReference>
<evidence type="ECO:0000256" key="1">
    <source>
        <dbReference type="ARBA" id="ARBA00004514"/>
    </source>
</evidence>
<dbReference type="FunFam" id="3.40.30.10:FF:000243">
    <property type="entry name" value="Prostamide/prostaglandin F synthase"/>
    <property type="match status" value="1"/>
</dbReference>
<dbReference type="EC" id="1.11.1.20" evidence="13"/>
<evidence type="ECO:0000256" key="8">
    <source>
        <dbReference type="ARBA" id="ARBA00023002"/>
    </source>
</evidence>
<dbReference type="PANTHER" id="PTHR28630:SF28">
    <property type="entry name" value="PROSTAMIDE_PROSTAGLANDIN F SYNTHASE"/>
    <property type="match status" value="1"/>
</dbReference>
<evidence type="ECO:0000256" key="16">
    <source>
        <dbReference type="ARBA" id="ARBA00047917"/>
    </source>
</evidence>
<evidence type="ECO:0000256" key="5">
    <source>
        <dbReference type="ARBA" id="ARBA00022585"/>
    </source>
</evidence>
<gene>
    <name evidence="18" type="ORF">QTP70_025347</name>
</gene>
<evidence type="ECO:0000256" key="10">
    <source>
        <dbReference type="ARBA" id="ARBA00023160"/>
    </source>
</evidence>
<evidence type="ECO:0000256" key="3">
    <source>
        <dbReference type="ARBA" id="ARBA00022501"/>
    </source>
</evidence>
<accession>A0AAE0UPH5</accession>
<dbReference type="CDD" id="cd02970">
    <property type="entry name" value="PRX_like2"/>
    <property type="match status" value="1"/>
</dbReference>
<comment type="function">
    <text evidence="11">Catalyzes the reduction of prostaglandin-ethanolamide H(2) (prostamide H(2)) to prostamide F(2alpha) with NADPH as proton donor. Also able to reduce prostaglandin H(2) to prostaglandin F(2alpha).</text>
</comment>
<evidence type="ECO:0000256" key="12">
    <source>
        <dbReference type="ARBA" id="ARBA00037965"/>
    </source>
</evidence>
<dbReference type="InterPro" id="IPR036249">
    <property type="entry name" value="Thioredoxin-like_sf"/>
</dbReference>
<evidence type="ECO:0000313" key="19">
    <source>
        <dbReference type="Proteomes" id="UP001274896"/>
    </source>
</evidence>
<evidence type="ECO:0000256" key="11">
    <source>
        <dbReference type="ARBA" id="ARBA00037117"/>
    </source>
</evidence>
<evidence type="ECO:0000256" key="15">
    <source>
        <dbReference type="ARBA" id="ARBA00041838"/>
    </source>
</evidence>
<evidence type="ECO:0000256" key="13">
    <source>
        <dbReference type="ARBA" id="ARBA00039126"/>
    </source>
</evidence>
<evidence type="ECO:0000313" key="18">
    <source>
        <dbReference type="EMBL" id="KAK3512808.1"/>
    </source>
</evidence>
<comment type="subcellular location">
    <subcellularLocation>
        <location evidence="1">Cytoplasm</location>
        <location evidence="1">Cytosol</location>
    </subcellularLocation>
</comment>
<comment type="similarity">
    <text evidence="12">Belongs to the peroxiredoxin-like PRXL2 family. Prostamide/prostaglandin F synthase subfamily.</text>
</comment>
<dbReference type="InterPro" id="IPR032801">
    <property type="entry name" value="PXL2A/B/C"/>
</dbReference>
<keyword evidence="19" id="KW-1185">Reference proteome</keyword>
<evidence type="ECO:0000256" key="2">
    <source>
        <dbReference type="ARBA" id="ARBA00022490"/>
    </source>
</evidence>
<organism evidence="18 19">
    <name type="scientific">Hemibagrus guttatus</name>
    <dbReference type="NCBI Taxonomy" id="175788"/>
    <lineage>
        <taxon>Eukaryota</taxon>
        <taxon>Metazoa</taxon>
        <taxon>Chordata</taxon>
        <taxon>Craniata</taxon>
        <taxon>Vertebrata</taxon>
        <taxon>Euteleostomi</taxon>
        <taxon>Actinopterygii</taxon>
        <taxon>Neopterygii</taxon>
        <taxon>Teleostei</taxon>
        <taxon>Ostariophysi</taxon>
        <taxon>Siluriformes</taxon>
        <taxon>Bagridae</taxon>
        <taxon>Hemibagrus</taxon>
    </lineage>
</organism>
<evidence type="ECO:0000256" key="17">
    <source>
        <dbReference type="ARBA" id="ARBA00048626"/>
    </source>
</evidence>
<dbReference type="PANTHER" id="PTHR28630">
    <property type="match status" value="1"/>
</dbReference>
<sequence length="201" mass="22017">MSCVNLDKLSSNSVKSPVSGEHVELGSLWRDQTVVMFFLRRFGCQICRWTAVEVSKLEKDLRANGVALVGIGPEETGLQEFQDGGFFKGEIYIDEKKQCYKDLGFKRYNAINVLPAALGKKVRDIASKASSEGIQGNFSGDVLQSGGMLIVAKGGEKVLLHFIQETPGDFVPLEDISKALDIRVSVQAGVRPQCDDDVCTR</sequence>
<dbReference type="GO" id="GO:0005829">
    <property type="term" value="C:cytosol"/>
    <property type="evidence" value="ECO:0007669"/>
    <property type="project" value="UniProtKB-SubCell"/>
</dbReference>
<dbReference type="SUPFAM" id="SSF52833">
    <property type="entry name" value="Thioredoxin-like"/>
    <property type="match status" value="1"/>
</dbReference>
<keyword evidence="7" id="KW-0521">NADP</keyword>
<keyword evidence="2" id="KW-0963">Cytoplasm</keyword>
<comment type="catalytic activity">
    <reaction evidence="17">
        <text>prostamide F2alpha + [thioredoxin]-disulfide = prostamide H2 + [thioredoxin]-dithiol</text>
        <dbReference type="Rhea" id="RHEA:26373"/>
        <dbReference type="Rhea" id="RHEA-COMP:10698"/>
        <dbReference type="Rhea" id="RHEA-COMP:10700"/>
        <dbReference type="ChEBI" id="CHEBI:29950"/>
        <dbReference type="ChEBI" id="CHEBI:50058"/>
        <dbReference type="ChEBI" id="CHEBI:53081"/>
        <dbReference type="ChEBI" id="CHEBI:53082"/>
        <dbReference type="EC" id="1.11.1.20"/>
    </reaction>
</comment>
<dbReference type="Pfam" id="PF13911">
    <property type="entry name" value="AhpC-TSA_2"/>
    <property type="match status" value="1"/>
</dbReference>
<dbReference type="AlphaFoldDB" id="A0AAE0UPH5"/>
<keyword evidence="9" id="KW-0443">Lipid metabolism</keyword>
<evidence type="ECO:0000256" key="14">
    <source>
        <dbReference type="ARBA" id="ARBA00040768"/>
    </source>
</evidence>
<name>A0AAE0UPH5_9TELE</name>
<evidence type="ECO:0000256" key="9">
    <source>
        <dbReference type="ARBA" id="ARBA00023098"/>
    </source>
</evidence>
<keyword evidence="3" id="KW-0644">Prostaglandin metabolism</keyword>
<reference evidence="18" key="1">
    <citation type="submission" date="2023-06" db="EMBL/GenBank/DDBJ databases">
        <title>Male Hemibagrus guttatus genome.</title>
        <authorList>
            <person name="Bian C."/>
        </authorList>
    </citation>
    <scope>NUCLEOTIDE SEQUENCE</scope>
    <source>
        <strain evidence="18">Male_cb2023</strain>
        <tissue evidence="18">Muscle</tissue>
    </source>
</reference>
<keyword evidence="5" id="KW-0643">Prostaglandin biosynthesis</keyword>
<evidence type="ECO:0000256" key="4">
    <source>
        <dbReference type="ARBA" id="ARBA00022516"/>
    </source>
</evidence>
<comment type="caution">
    <text evidence="18">The sequence shown here is derived from an EMBL/GenBank/DDBJ whole genome shotgun (WGS) entry which is preliminary data.</text>
</comment>
<evidence type="ECO:0000256" key="7">
    <source>
        <dbReference type="ARBA" id="ARBA00022857"/>
    </source>
</evidence>
<dbReference type="GO" id="GO:0001516">
    <property type="term" value="P:prostaglandin biosynthetic process"/>
    <property type="evidence" value="ECO:0007669"/>
    <property type="project" value="UniProtKB-KW"/>
</dbReference>
<keyword evidence="4" id="KW-0444">Lipid biosynthesis</keyword>
<dbReference type="Gene3D" id="3.40.30.10">
    <property type="entry name" value="Glutaredoxin"/>
    <property type="match status" value="1"/>
</dbReference>
<evidence type="ECO:0000256" key="6">
    <source>
        <dbReference type="ARBA" id="ARBA00022832"/>
    </source>
</evidence>
<dbReference type="Proteomes" id="UP001274896">
    <property type="component" value="Unassembled WGS sequence"/>
</dbReference>
<dbReference type="EMBL" id="JAUCMX010000023">
    <property type="protein sequence ID" value="KAK3512808.1"/>
    <property type="molecule type" value="Genomic_DNA"/>
</dbReference>
<protein>
    <recommendedName>
        <fullName evidence="14">Prostamide/prostaglandin F synthase</fullName>
        <ecNumber evidence="13">1.11.1.20</ecNumber>
    </recommendedName>
    <alternativeName>
        <fullName evidence="15">Peroxiredoxin-like 2B</fullName>
    </alternativeName>
</protein>
<keyword evidence="6" id="KW-0276">Fatty acid metabolism</keyword>
<proteinExistence type="inferred from homology"/>
<comment type="catalytic activity">
    <reaction evidence="16">
        <text>prostaglandin H2 + [thioredoxin]-dithiol = prostaglandin F2alpha + [thioredoxin]-disulfide</text>
        <dbReference type="Rhea" id="RHEA:28214"/>
        <dbReference type="Rhea" id="RHEA-COMP:10698"/>
        <dbReference type="Rhea" id="RHEA-COMP:10700"/>
        <dbReference type="ChEBI" id="CHEBI:29950"/>
        <dbReference type="ChEBI" id="CHEBI:50058"/>
        <dbReference type="ChEBI" id="CHEBI:57404"/>
        <dbReference type="ChEBI" id="CHEBI:57405"/>
        <dbReference type="EC" id="1.11.1.20"/>
    </reaction>
</comment>
<keyword evidence="8" id="KW-0560">Oxidoreductase</keyword>